<dbReference type="Gene3D" id="1.20.1250.20">
    <property type="entry name" value="MFS general substrate transporter like domains"/>
    <property type="match status" value="1"/>
</dbReference>
<dbReference type="InterPro" id="IPR005828">
    <property type="entry name" value="MFS_sugar_transport-like"/>
</dbReference>
<dbReference type="KEGG" id="mcha:111008040"/>
<keyword evidence="5 11" id="KW-0812">Transmembrane</keyword>
<evidence type="ECO:0000256" key="9">
    <source>
        <dbReference type="RuleBase" id="RU003346"/>
    </source>
</evidence>
<sequence>MYAVLASMASILLGYEEGAMNGAVIFIKDDFKISDVAVEVLVGVINLYVLIGAALAGRTSDFIGRRYTMVLAGVIFFSGAFLMGFATSYASLMLGRFIAGLGVGYAFVLPPIYSAEVSPASSRGFFTSLPEVFINFGVLLGYISNLAFSKLPLNLGWRCMLGISVFPSVLLIIVVFMIPESPHWLVMQGQIGKAKWVIDKTSDSLEEAEQRLANIKEVVGIPTDYSDDVVPFQVSPRGSHTKEVWKELFLRPTPSVRHILIAAVGLHFFQQTSGLDAVFSYSPMIFEMAGIKSDSEKLLALVAVGFTKMVFILVATFLLDRIGRRLLLLISVTGNMISLAVLGFGLMVINRHSHVELTWAVGLCIAMVLAYVAFFSIGVGPITWVYCSEIFPLKLRAQGASAGVIVNRVTHGVVSMTLLSLSNAITISGAFFLFAGIAATSCVFFYVVFPETQGRTLEDMEGLFGNLGRFPTKRNRDRNDVGNGNDDDNGGIQLERNEQV</sequence>
<dbReference type="AlphaFoldDB" id="A0A6J1C7B8"/>
<dbReference type="NCBIfam" id="TIGR00879">
    <property type="entry name" value="SP"/>
    <property type="match status" value="1"/>
</dbReference>
<evidence type="ECO:0000256" key="8">
    <source>
        <dbReference type="ARBA" id="ARBA00023136"/>
    </source>
</evidence>
<dbReference type="Pfam" id="PF00083">
    <property type="entry name" value="Sugar_tr"/>
    <property type="match status" value="1"/>
</dbReference>
<feature type="transmembrane region" description="Helical" evidence="11">
    <location>
        <begin position="155"/>
        <end position="178"/>
    </location>
</feature>
<feature type="transmembrane region" description="Helical" evidence="11">
    <location>
        <begin position="326"/>
        <end position="347"/>
    </location>
</feature>
<dbReference type="Proteomes" id="UP000504603">
    <property type="component" value="Unplaced"/>
</dbReference>
<dbReference type="InterPro" id="IPR020846">
    <property type="entry name" value="MFS_dom"/>
</dbReference>
<dbReference type="FunFam" id="1.20.1250.20:FF:000025">
    <property type="entry name" value="probable polyol transporter 4"/>
    <property type="match status" value="1"/>
</dbReference>
<evidence type="ECO:0000313" key="14">
    <source>
        <dbReference type="RefSeq" id="XP_022136328.1"/>
    </source>
</evidence>
<evidence type="ECO:0000256" key="7">
    <source>
        <dbReference type="ARBA" id="ARBA00022989"/>
    </source>
</evidence>
<dbReference type="GO" id="GO:0016020">
    <property type="term" value="C:membrane"/>
    <property type="evidence" value="ECO:0007669"/>
    <property type="project" value="UniProtKB-SubCell"/>
</dbReference>
<evidence type="ECO:0000313" key="13">
    <source>
        <dbReference type="Proteomes" id="UP000504603"/>
    </source>
</evidence>
<dbReference type="PANTHER" id="PTHR48020">
    <property type="entry name" value="PROTON MYO-INOSITOL COTRANSPORTER"/>
    <property type="match status" value="1"/>
</dbReference>
<feature type="domain" description="Major facilitator superfamily (MFS) profile" evidence="12">
    <location>
        <begin position="2"/>
        <end position="453"/>
    </location>
</feature>
<evidence type="ECO:0000259" key="12">
    <source>
        <dbReference type="PROSITE" id="PS50850"/>
    </source>
</evidence>
<feature type="region of interest" description="Disordered" evidence="10">
    <location>
        <begin position="474"/>
        <end position="500"/>
    </location>
</feature>
<dbReference type="RefSeq" id="XP_022136328.1">
    <property type="nucleotide sequence ID" value="XM_022280636.1"/>
</dbReference>
<dbReference type="InterPro" id="IPR036259">
    <property type="entry name" value="MFS_trans_sf"/>
</dbReference>
<evidence type="ECO:0000256" key="2">
    <source>
        <dbReference type="ARBA" id="ARBA00010992"/>
    </source>
</evidence>
<organism evidence="13 14">
    <name type="scientific">Momordica charantia</name>
    <name type="common">Bitter gourd</name>
    <name type="synonym">Balsam pear</name>
    <dbReference type="NCBI Taxonomy" id="3673"/>
    <lineage>
        <taxon>Eukaryota</taxon>
        <taxon>Viridiplantae</taxon>
        <taxon>Streptophyta</taxon>
        <taxon>Embryophyta</taxon>
        <taxon>Tracheophyta</taxon>
        <taxon>Spermatophyta</taxon>
        <taxon>Magnoliopsida</taxon>
        <taxon>eudicotyledons</taxon>
        <taxon>Gunneridae</taxon>
        <taxon>Pentapetalae</taxon>
        <taxon>rosids</taxon>
        <taxon>fabids</taxon>
        <taxon>Cucurbitales</taxon>
        <taxon>Cucurbitaceae</taxon>
        <taxon>Momordiceae</taxon>
        <taxon>Momordica</taxon>
    </lineage>
</organism>
<evidence type="ECO:0000256" key="11">
    <source>
        <dbReference type="SAM" id="Phobius"/>
    </source>
</evidence>
<evidence type="ECO:0000256" key="5">
    <source>
        <dbReference type="ARBA" id="ARBA00022692"/>
    </source>
</evidence>
<keyword evidence="7 11" id="KW-1133">Transmembrane helix</keyword>
<dbReference type="GO" id="GO:0015293">
    <property type="term" value="F:symporter activity"/>
    <property type="evidence" value="ECO:0007669"/>
    <property type="project" value="UniProtKB-KW"/>
</dbReference>
<proteinExistence type="inferred from homology"/>
<keyword evidence="3 9" id="KW-0813">Transport</keyword>
<reference evidence="14" key="1">
    <citation type="submission" date="2025-08" db="UniProtKB">
        <authorList>
            <consortium name="RefSeq"/>
        </authorList>
    </citation>
    <scope>IDENTIFICATION</scope>
    <source>
        <strain evidence="14">OHB3-1</strain>
    </source>
</reference>
<dbReference type="OrthoDB" id="6339427at2759"/>
<feature type="transmembrane region" description="Helical" evidence="11">
    <location>
        <begin position="399"/>
        <end position="419"/>
    </location>
</feature>
<accession>A0A6J1C7B8</accession>
<protein>
    <submittedName>
        <fullName evidence="14">Polyol transporter 5-like</fullName>
    </submittedName>
</protein>
<evidence type="ECO:0000256" key="1">
    <source>
        <dbReference type="ARBA" id="ARBA00004141"/>
    </source>
</evidence>
<feature type="transmembrane region" description="Helical" evidence="11">
    <location>
        <begin position="34"/>
        <end position="55"/>
    </location>
</feature>
<gene>
    <name evidence="14" type="primary">LOC111008040</name>
</gene>
<dbReference type="InterPro" id="IPR003663">
    <property type="entry name" value="Sugar/inositol_transpt"/>
</dbReference>
<evidence type="ECO:0000256" key="4">
    <source>
        <dbReference type="ARBA" id="ARBA00022597"/>
    </source>
</evidence>
<evidence type="ECO:0000256" key="3">
    <source>
        <dbReference type="ARBA" id="ARBA00022448"/>
    </source>
</evidence>
<keyword evidence="6" id="KW-0769">Symport</keyword>
<name>A0A6J1C7B8_MOMCH</name>
<dbReference type="PROSITE" id="PS00217">
    <property type="entry name" value="SUGAR_TRANSPORT_2"/>
    <property type="match status" value="1"/>
</dbReference>
<feature type="transmembrane region" description="Helical" evidence="11">
    <location>
        <begin position="93"/>
        <end position="113"/>
    </location>
</feature>
<dbReference type="PROSITE" id="PS50850">
    <property type="entry name" value="MFS"/>
    <property type="match status" value="1"/>
</dbReference>
<keyword evidence="4" id="KW-0762">Sugar transport</keyword>
<feature type="transmembrane region" description="Helical" evidence="11">
    <location>
        <begin position="125"/>
        <end position="143"/>
    </location>
</feature>
<dbReference type="InterPro" id="IPR005829">
    <property type="entry name" value="Sugar_transporter_CS"/>
</dbReference>
<feature type="transmembrane region" description="Helical" evidence="11">
    <location>
        <begin position="359"/>
        <end position="387"/>
    </location>
</feature>
<feature type="transmembrane region" description="Helical" evidence="11">
    <location>
        <begin position="299"/>
        <end position="319"/>
    </location>
</feature>
<keyword evidence="8 11" id="KW-0472">Membrane</keyword>
<dbReference type="PRINTS" id="PR00171">
    <property type="entry name" value="SUGRTRNSPORT"/>
</dbReference>
<feature type="transmembrane region" description="Helical" evidence="11">
    <location>
        <begin position="425"/>
        <end position="449"/>
    </location>
</feature>
<evidence type="ECO:0000256" key="6">
    <source>
        <dbReference type="ARBA" id="ARBA00022847"/>
    </source>
</evidence>
<comment type="subcellular location">
    <subcellularLocation>
        <location evidence="1">Membrane</location>
        <topology evidence="1">Multi-pass membrane protein</topology>
    </subcellularLocation>
</comment>
<evidence type="ECO:0000256" key="10">
    <source>
        <dbReference type="SAM" id="MobiDB-lite"/>
    </source>
</evidence>
<dbReference type="PROSITE" id="PS00216">
    <property type="entry name" value="SUGAR_TRANSPORT_1"/>
    <property type="match status" value="1"/>
</dbReference>
<feature type="unsure residue" description="D or N" evidence="14">
    <location>
        <position position="459"/>
    </location>
</feature>
<dbReference type="SUPFAM" id="SSF103473">
    <property type="entry name" value="MFS general substrate transporter"/>
    <property type="match status" value="1"/>
</dbReference>
<keyword evidence="13" id="KW-1185">Reference proteome</keyword>
<dbReference type="PANTHER" id="PTHR48020:SF49">
    <property type="entry name" value="SUGAR TRANSPORTER"/>
    <property type="match status" value="1"/>
</dbReference>
<comment type="similarity">
    <text evidence="2 9">Belongs to the major facilitator superfamily. Sugar transporter (TC 2.A.1.1) family.</text>
</comment>
<feature type="transmembrane region" description="Helical" evidence="11">
    <location>
        <begin position="67"/>
        <end position="87"/>
    </location>
</feature>
<dbReference type="InterPro" id="IPR050814">
    <property type="entry name" value="Myo-inositol_Transporter"/>
</dbReference>